<evidence type="ECO:0000256" key="4">
    <source>
        <dbReference type="ARBA" id="ARBA00022631"/>
    </source>
</evidence>
<accession>A0A9D1USE1</accession>
<dbReference type="Proteomes" id="UP000824151">
    <property type="component" value="Unassembled WGS sequence"/>
</dbReference>
<dbReference type="PANTHER" id="PTHR43466">
    <property type="entry name" value="2-OXO-4-HYDROXY-4-CARBOXY-5-UREIDOIMIDAZOLINE DECARBOXYLASE-RELATED"/>
    <property type="match status" value="1"/>
</dbReference>
<dbReference type="PANTHER" id="PTHR43466:SF1">
    <property type="entry name" value="2-OXO-4-HYDROXY-4-CARBOXY-5-UREIDOIMIDAZOLINE DECARBOXYLASE-RELATED"/>
    <property type="match status" value="1"/>
</dbReference>
<keyword evidence="5" id="KW-0210">Decarboxylase</keyword>
<reference evidence="9" key="2">
    <citation type="submission" date="2021-04" db="EMBL/GenBank/DDBJ databases">
        <authorList>
            <person name="Gilroy R."/>
        </authorList>
    </citation>
    <scope>NUCLEOTIDE SEQUENCE</scope>
    <source>
        <strain evidence="9">ChiHejej3B27-3195</strain>
    </source>
</reference>
<dbReference type="NCBIfam" id="TIGR03180">
    <property type="entry name" value="UraD_2"/>
    <property type="match status" value="1"/>
</dbReference>
<dbReference type="AlphaFoldDB" id="A0A9D1USE1"/>
<comment type="pathway">
    <text evidence="2">Purine metabolism; urate degradation; (S)-allantoin from urate: step 3/3.</text>
</comment>
<dbReference type="GO" id="GO:0006144">
    <property type="term" value="P:purine nucleobase metabolic process"/>
    <property type="evidence" value="ECO:0007669"/>
    <property type="project" value="UniProtKB-KW"/>
</dbReference>
<protein>
    <recommendedName>
        <fullName evidence="3">2-oxo-4-hydroxy-4-carboxy-5-ureidoimidazoline decarboxylase</fullName>
        <ecNumber evidence="3">4.1.1.97</ecNumber>
    </recommendedName>
</protein>
<dbReference type="GO" id="GO:0051997">
    <property type="term" value="F:2-oxo-4-hydroxy-4-carboxy-5-ureidoimidazoline decarboxylase activity"/>
    <property type="evidence" value="ECO:0007669"/>
    <property type="project" value="UniProtKB-EC"/>
</dbReference>
<evidence type="ECO:0000313" key="10">
    <source>
        <dbReference type="Proteomes" id="UP000824151"/>
    </source>
</evidence>
<dbReference type="Pfam" id="PF09349">
    <property type="entry name" value="OHCU_decarbox"/>
    <property type="match status" value="1"/>
</dbReference>
<reference evidence="9" key="1">
    <citation type="journal article" date="2021" name="PeerJ">
        <title>Extensive microbial diversity within the chicken gut microbiome revealed by metagenomics and culture.</title>
        <authorList>
            <person name="Gilroy R."/>
            <person name="Ravi A."/>
            <person name="Getino M."/>
            <person name="Pursley I."/>
            <person name="Horton D.L."/>
            <person name="Alikhan N.F."/>
            <person name="Baker D."/>
            <person name="Gharbi K."/>
            <person name="Hall N."/>
            <person name="Watson M."/>
            <person name="Adriaenssens E.M."/>
            <person name="Foster-Nyarko E."/>
            <person name="Jarju S."/>
            <person name="Secka A."/>
            <person name="Antonio M."/>
            <person name="Oren A."/>
            <person name="Chaudhuri R.R."/>
            <person name="La Ragione R."/>
            <person name="Hildebrand F."/>
            <person name="Pallen M.J."/>
        </authorList>
    </citation>
    <scope>NUCLEOTIDE SEQUENCE</scope>
    <source>
        <strain evidence="9">ChiHejej3B27-3195</strain>
    </source>
</reference>
<dbReference type="InterPro" id="IPR017595">
    <property type="entry name" value="OHCU_decarboxylase-2"/>
</dbReference>
<dbReference type="SUPFAM" id="SSF158694">
    <property type="entry name" value="UraD-Like"/>
    <property type="match status" value="1"/>
</dbReference>
<proteinExistence type="predicted"/>
<keyword evidence="4" id="KW-0659">Purine metabolism</keyword>
<evidence type="ECO:0000256" key="3">
    <source>
        <dbReference type="ARBA" id="ARBA00012257"/>
    </source>
</evidence>
<organism evidence="9 10">
    <name type="scientific">Candidatus Nesterenkonia stercoripullorum</name>
    <dbReference type="NCBI Taxonomy" id="2838701"/>
    <lineage>
        <taxon>Bacteria</taxon>
        <taxon>Bacillati</taxon>
        <taxon>Actinomycetota</taxon>
        <taxon>Actinomycetes</taxon>
        <taxon>Micrococcales</taxon>
        <taxon>Micrococcaceae</taxon>
        <taxon>Nesterenkonia</taxon>
    </lineage>
</organism>
<dbReference type="NCBIfam" id="NF010372">
    <property type="entry name" value="PRK13798.1"/>
    <property type="match status" value="1"/>
</dbReference>
<evidence type="ECO:0000256" key="1">
    <source>
        <dbReference type="ARBA" id="ARBA00001163"/>
    </source>
</evidence>
<feature type="domain" description="Oxo-4-hydroxy-4-carboxy-5-ureidoimidazoline decarboxylase" evidence="8">
    <location>
        <begin position="7"/>
        <end position="160"/>
    </location>
</feature>
<evidence type="ECO:0000256" key="5">
    <source>
        <dbReference type="ARBA" id="ARBA00022793"/>
    </source>
</evidence>
<keyword evidence="6 9" id="KW-0456">Lyase</keyword>
<feature type="region of interest" description="Disordered" evidence="7">
    <location>
        <begin position="66"/>
        <end position="88"/>
    </location>
</feature>
<evidence type="ECO:0000256" key="7">
    <source>
        <dbReference type="SAM" id="MobiDB-lite"/>
    </source>
</evidence>
<evidence type="ECO:0000256" key="6">
    <source>
        <dbReference type="ARBA" id="ARBA00023239"/>
    </source>
</evidence>
<evidence type="ECO:0000313" key="9">
    <source>
        <dbReference type="EMBL" id="HIW99356.1"/>
    </source>
</evidence>
<evidence type="ECO:0000259" key="8">
    <source>
        <dbReference type="Pfam" id="PF09349"/>
    </source>
</evidence>
<comment type="catalytic activity">
    <reaction evidence="1">
        <text>5-hydroxy-2-oxo-4-ureido-2,5-dihydro-1H-imidazole-5-carboxylate + H(+) = (S)-allantoin + CO2</text>
        <dbReference type="Rhea" id="RHEA:26301"/>
        <dbReference type="ChEBI" id="CHEBI:15378"/>
        <dbReference type="ChEBI" id="CHEBI:15678"/>
        <dbReference type="ChEBI" id="CHEBI:16526"/>
        <dbReference type="ChEBI" id="CHEBI:58639"/>
        <dbReference type="EC" id="4.1.1.97"/>
    </reaction>
</comment>
<dbReference type="GO" id="GO:0019628">
    <property type="term" value="P:urate catabolic process"/>
    <property type="evidence" value="ECO:0007669"/>
    <property type="project" value="TreeGrafter"/>
</dbReference>
<comment type="caution">
    <text evidence="9">The sequence shown here is derived from an EMBL/GenBank/DDBJ whole genome shotgun (WGS) entry which is preliminary data.</text>
</comment>
<dbReference type="EC" id="4.1.1.97" evidence="3"/>
<dbReference type="InterPro" id="IPR018020">
    <property type="entry name" value="OHCU_decarboxylase"/>
</dbReference>
<evidence type="ECO:0000256" key="2">
    <source>
        <dbReference type="ARBA" id="ARBA00004754"/>
    </source>
</evidence>
<dbReference type="EMBL" id="DXGD01000156">
    <property type="protein sequence ID" value="HIW99356.1"/>
    <property type="molecule type" value="Genomic_DNA"/>
</dbReference>
<sequence>MDVAGLNEVPAEEARGLLRPCLDVERWIEGLIAARPFADAAACLEAARTVAHPLTPQEVDDALRHHPRIGEKPSGDSAEADHSRREQAGLGTIGGTVEEQLAAGNAEYERTFGRVFLIRAAGRTPEEILAELQRRLTNPPEQELEETGQQLEEIAVLRLEEMLR</sequence>
<feature type="compositionally biased region" description="Basic and acidic residues" evidence="7">
    <location>
        <begin position="66"/>
        <end position="87"/>
    </location>
</feature>
<dbReference type="InterPro" id="IPR036778">
    <property type="entry name" value="OHCU_decarboxylase_sf"/>
</dbReference>
<name>A0A9D1USE1_9MICC</name>
<gene>
    <name evidence="9" type="primary">uraD</name>
    <name evidence="9" type="ORF">H9871_04355</name>
</gene>
<dbReference type="Gene3D" id="1.10.3330.10">
    <property type="entry name" value="Oxo-4-hydroxy-4-carboxy-5-ureidoimidazoline decarboxylase"/>
    <property type="match status" value="1"/>
</dbReference>